<comment type="subcellular location">
    <subcellularLocation>
        <location evidence="1">Membrane</location>
    </subcellularLocation>
</comment>
<evidence type="ECO:0000313" key="4">
    <source>
        <dbReference type="EMBL" id="VAX20443.1"/>
    </source>
</evidence>
<dbReference type="EMBL" id="UOGD01000169">
    <property type="protein sequence ID" value="VAX20443.1"/>
    <property type="molecule type" value="Genomic_DNA"/>
</dbReference>
<proteinExistence type="predicted"/>
<dbReference type="AlphaFoldDB" id="A0A3B1C727"/>
<evidence type="ECO:0000256" key="1">
    <source>
        <dbReference type="ARBA" id="ARBA00004370"/>
    </source>
</evidence>
<reference evidence="4" key="1">
    <citation type="submission" date="2018-06" db="EMBL/GenBank/DDBJ databases">
        <authorList>
            <person name="Zhirakovskaya E."/>
        </authorList>
    </citation>
    <scope>NUCLEOTIDE SEQUENCE</scope>
</reference>
<accession>A0A3B1C727</accession>
<dbReference type="Pfam" id="PF01103">
    <property type="entry name" value="Omp85"/>
    <property type="match status" value="1"/>
</dbReference>
<gene>
    <name evidence="4" type="ORF">MNBD_IGNAVI01-3070</name>
</gene>
<dbReference type="Gene3D" id="2.40.160.50">
    <property type="entry name" value="membrane protein fhac: a member of the omp85/tpsb transporter family"/>
    <property type="match status" value="1"/>
</dbReference>
<dbReference type="InterPro" id="IPR000184">
    <property type="entry name" value="Bac_surfAg_D15"/>
</dbReference>
<evidence type="ECO:0000259" key="3">
    <source>
        <dbReference type="Pfam" id="PF01103"/>
    </source>
</evidence>
<name>A0A3B1C727_9ZZZZ</name>
<evidence type="ECO:0000256" key="2">
    <source>
        <dbReference type="ARBA" id="ARBA00023136"/>
    </source>
</evidence>
<keyword evidence="2" id="KW-0472">Membrane</keyword>
<sequence>MQRIKYLFLLIVVINFIQLSAQENDSIDFISDSLNESHEKSEQFQNFSTEQSKISFVGFPLALYTPETSVVIGGGGILTLRSGKENYNLRPNSINLRAFYTFKNQFGFSALPEFYFKNYSRKVWGMLAYQKFPDSFYGIGSDISIEEPESYTPEGYLFTIGASAKIFGNLGLGGWYKLKRTNVLEIEEDGILSGDDFQWTDNGLISGFGPEIDWDERNNIFYPTEGLRLQFRFGYFRNWMGSDFDYDYYYFDYRQYFSLIESHIIAVQFVVESIEGNFPFTEYSRLEQMRGINGSIFKDSKVIFGQAEYRYPIYGKIYGVVFGAFGNVTDEYRNLTVQGMKYSFGLGLRYLIDPEEKINFRLDVGISRFGISPYFQISEAF</sequence>
<protein>
    <recommendedName>
        <fullName evidence="3">Bacterial surface antigen (D15) domain-containing protein</fullName>
    </recommendedName>
</protein>
<organism evidence="4">
    <name type="scientific">hydrothermal vent metagenome</name>
    <dbReference type="NCBI Taxonomy" id="652676"/>
    <lineage>
        <taxon>unclassified sequences</taxon>
        <taxon>metagenomes</taxon>
        <taxon>ecological metagenomes</taxon>
    </lineage>
</organism>
<feature type="domain" description="Bacterial surface antigen (D15)" evidence="3">
    <location>
        <begin position="90"/>
        <end position="350"/>
    </location>
</feature>
<dbReference type="GO" id="GO:0019867">
    <property type="term" value="C:outer membrane"/>
    <property type="evidence" value="ECO:0007669"/>
    <property type="project" value="InterPro"/>
</dbReference>